<keyword evidence="2" id="KW-1185">Reference proteome</keyword>
<sequence length="66" mass="7879">MLLIMLWPLLTLFFYIWVVYRVKKIYNSKDVNADSAKKSVNMANDLKEKYCYGKIFWNGRIPRGSQ</sequence>
<dbReference type="EMBL" id="CP036170">
    <property type="protein sequence ID" value="QBF74758.1"/>
    <property type="molecule type" value="Genomic_DNA"/>
</dbReference>
<accession>A0A494WNI5</accession>
<evidence type="ECO:0000313" key="1">
    <source>
        <dbReference type="EMBL" id="QBF74758.1"/>
    </source>
</evidence>
<proteinExistence type="predicted"/>
<dbReference type="KEGG" id="csci:HDCHBGLK_02160"/>
<name>A0A494WNI5_CLOS5</name>
<dbReference type="AlphaFoldDB" id="A0A494WNI5"/>
<organism evidence="1 2">
    <name type="scientific">Clostridium scindens (strain ATCC 35704 / DSM 5676 / VPI 13733 / 19)</name>
    <dbReference type="NCBI Taxonomy" id="411468"/>
    <lineage>
        <taxon>Bacteria</taxon>
        <taxon>Bacillati</taxon>
        <taxon>Bacillota</taxon>
        <taxon>Clostridia</taxon>
        <taxon>Lachnospirales</taxon>
        <taxon>Lachnospiraceae</taxon>
    </lineage>
</organism>
<dbReference type="Proteomes" id="UP000289664">
    <property type="component" value="Chromosome"/>
</dbReference>
<reference evidence="1 2" key="1">
    <citation type="journal article" date="2019" name="Appl. Environ. Microbiol.">
        <title>Clostridium scindens ATCC 35704: integration of nutritional requirements, the complete genome sequence, and global transcriptional responses to bile acids.</title>
        <authorList>
            <person name="Devendran S."/>
            <person name="Shrestha R."/>
            <person name="Alves J.M.P."/>
            <person name="Wolf P.G."/>
            <person name="Ly L."/>
            <person name="Hernandez A.G."/>
            <person name="Mendez-Garcia C."/>
            <person name="Inboden A."/>
            <person name="Wiley J."/>
            <person name="Paul O."/>
            <person name="Allen A."/>
            <person name="Springer E."/>
            <person name="Wright C.L."/>
            <person name="Fields C.J."/>
            <person name="Daniel S.L."/>
            <person name="Ridlon J.M."/>
        </authorList>
    </citation>
    <scope>NUCLEOTIDE SEQUENCE [LARGE SCALE GENOMIC DNA]</scope>
    <source>
        <strain evidence="1 2">ATCC 35704</strain>
    </source>
</reference>
<protein>
    <submittedName>
        <fullName evidence="1">Uncharacterized protein</fullName>
    </submittedName>
</protein>
<gene>
    <name evidence="1" type="ORF">HDCHBGLK_02160</name>
</gene>
<evidence type="ECO:0000313" key="2">
    <source>
        <dbReference type="Proteomes" id="UP000289664"/>
    </source>
</evidence>